<reference evidence="1" key="1">
    <citation type="submission" date="2014-11" db="EMBL/GenBank/DDBJ databases">
        <authorList>
            <person name="Amaro Gonzalez C."/>
        </authorList>
    </citation>
    <scope>NUCLEOTIDE SEQUENCE</scope>
</reference>
<proteinExistence type="predicted"/>
<dbReference type="EMBL" id="GBXM01039842">
    <property type="protein sequence ID" value="JAH68735.1"/>
    <property type="molecule type" value="Transcribed_RNA"/>
</dbReference>
<evidence type="ECO:0000313" key="1">
    <source>
        <dbReference type="EMBL" id="JAH68735.1"/>
    </source>
</evidence>
<reference evidence="1" key="2">
    <citation type="journal article" date="2015" name="Fish Shellfish Immunol.">
        <title>Early steps in the European eel (Anguilla anguilla)-Vibrio vulnificus interaction in the gills: Role of the RtxA13 toxin.</title>
        <authorList>
            <person name="Callol A."/>
            <person name="Pajuelo D."/>
            <person name="Ebbesson L."/>
            <person name="Teles M."/>
            <person name="MacKenzie S."/>
            <person name="Amaro C."/>
        </authorList>
    </citation>
    <scope>NUCLEOTIDE SEQUENCE</scope>
</reference>
<accession>A0A0E9UU66</accession>
<organism evidence="1">
    <name type="scientific">Anguilla anguilla</name>
    <name type="common">European freshwater eel</name>
    <name type="synonym">Muraena anguilla</name>
    <dbReference type="NCBI Taxonomy" id="7936"/>
    <lineage>
        <taxon>Eukaryota</taxon>
        <taxon>Metazoa</taxon>
        <taxon>Chordata</taxon>
        <taxon>Craniata</taxon>
        <taxon>Vertebrata</taxon>
        <taxon>Euteleostomi</taxon>
        <taxon>Actinopterygii</taxon>
        <taxon>Neopterygii</taxon>
        <taxon>Teleostei</taxon>
        <taxon>Anguilliformes</taxon>
        <taxon>Anguillidae</taxon>
        <taxon>Anguilla</taxon>
    </lineage>
</organism>
<protein>
    <submittedName>
        <fullName evidence="1">Uncharacterized protein</fullName>
    </submittedName>
</protein>
<name>A0A0E9UU66_ANGAN</name>
<sequence length="42" mass="4687">MVETFTLSGFTVKPTVLYPMLFIPNGRHNAISFTVINCIIIS</sequence>
<dbReference type="AlphaFoldDB" id="A0A0E9UU66"/>